<keyword evidence="3" id="KW-1185">Reference proteome</keyword>
<dbReference type="RefSeq" id="WP_166400509.1">
    <property type="nucleotide sequence ID" value="NZ_JAANAS010000061.1"/>
</dbReference>
<keyword evidence="2" id="KW-0449">Lipoprotein</keyword>
<dbReference type="Pfam" id="PF04187">
    <property type="entry name" value="Cofac_haem_bdg"/>
    <property type="match status" value="1"/>
</dbReference>
<proteinExistence type="predicted"/>
<evidence type="ECO:0000313" key="3">
    <source>
        <dbReference type="Proteomes" id="UP000643701"/>
    </source>
</evidence>
<dbReference type="Proteomes" id="UP000643701">
    <property type="component" value="Unassembled WGS sequence"/>
</dbReference>
<dbReference type="AlphaFoldDB" id="A0A967DZJ1"/>
<dbReference type="Gene3D" id="3.40.50.11550">
    <property type="match status" value="1"/>
</dbReference>
<gene>
    <name evidence="2" type="ORF">G7034_08325</name>
</gene>
<dbReference type="CDD" id="cd14727">
    <property type="entry name" value="ChanN-like"/>
    <property type="match status" value="1"/>
</dbReference>
<dbReference type="EMBL" id="JAANAS010000061">
    <property type="protein sequence ID" value="NGZ90258.1"/>
    <property type="molecule type" value="Genomic_DNA"/>
</dbReference>
<comment type="caution">
    <text evidence="2">The sequence shown here is derived from an EMBL/GenBank/DDBJ whole genome shotgun (WGS) entry which is preliminary data.</text>
</comment>
<dbReference type="SUPFAM" id="SSF159501">
    <property type="entry name" value="EreA/ChaN-like"/>
    <property type="match status" value="1"/>
</dbReference>
<evidence type="ECO:0000313" key="2">
    <source>
        <dbReference type="EMBL" id="NGZ90258.1"/>
    </source>
</evidence>
<reference evidence="2" key="1">
    <citation type="submission" date="2020-03" db="EMBL/GenBank/DDBJ databases">
        <title>Psychroflexus Maritimus sp. nov., isolate from marine sediment.</title>
        <authorList>
            <person name="Zhong Y.-L."/>
        </authorList>
    </citation>
    <scope>NUCLEOTIDE SEQUENCE</scope>
    <source>
        <strain evidence="2">C1</strain>
    </source>
</reference>
<feature type="domain" description="Haem-binding uptake Tiki superfamily ChaN" evidence="1">
    <location>
        <begin position="40"/>
        <end position="242"/>
    </location>
</feature>
<sequence>MKKNIFVLLVLLISLGLYAQKKEAYVIYKSNARKISYKRMLKKLPKAQVVLFGEYHNNPISHWLQLEIAKDLKKKDVPLSIGAEMFETDQQEFINLYVKDSISADEFEQKMRLWPNFTTDYQPLFEWAKQNKVQWTATNVPRAFASKVYKEGGFEALEGLSENEKSWVAPLPIPYDKNLKTYKNMLELMGGEHANPDIVKAQAIKDATMAYFIWNNLKDEHLFLHLNGAYHSNFYEGIAWYLNQYAENIEIITLTTVEQKDIYTLDEEYKEIADYIICVPESMTKTY</sequence>
<organism evidence="2 3">
    <name type="scientific">Psychroflexus maritimus</name>
    <dbReference type="NCBI Taxonomy" id="2714865"/>
    <lineage>
        <taxon>Bacteria</taxon>
        <taxon>Pseudomonadati</taxon>
        <taxon>Bacteroidota</taxon>
        <taxon>Flavobacteriia</taxon>
        <taxon>Flavobacteriales</taxon>
        <taxon>Flavobacteriaceae</taxon>
        <taxon>Psychroflexus</taxon>
    </lineage>
</organism>
<name>A0A967DZJ1_9FLAO</name>
<accession>A0A967DZJ1</accession>
<dbReference type="InterPro" id="IPR007314">
    <property type="entry name" value="Cofac_haem-bd_dom"/>
</dbReference>
<evidence type="ECO:0000259" key="1">
    <source>
        <dbReference type="Pfam" id="PF04187"/>
    </source>
</evidence>
<protein>
    <submittedName>
        <fullName evidence="2">ChaN family lipoprotein</fullName>
    </submittedName>
</protein>